<comment type="similarity">
    <text evidence="8">Belongs to the binding-protein-dependent transport system permease family.</text>
</comment>
<dbReference type="GO" id="GO:0071916">
    <property type="term" value="F:dipeptide transmembrane transporter activity"/>
    <property type="evidence" value="ECO:0007669"/>
    <property type="project" value="TreeGrafter"/>
</dbReference>
<dbReference type="GO" id="GO:0005886">
    <property type="term" value="C:plasma membrane"/>
    <property type="evidence" value="ECO:0007669"/>
    <property type="project" value="UniProtKB-SubCell"/>
</dbReference>
<evidence type="ECO:0000256" key="5">
    <source>
        <dbReference type="ARBA" id="ARBA00022692"/>
    </source>
</evidence>
<evidence type="ECO:0000313" key="11">
    <source>
        <dbReference type="Proteomes" id="UP000263881"/>
    </source>
</evidence>
<keyword evidence="6 8" id="KW-1133">Transmembrane helix</keyword>
<dbReference type="Gene3D" id="1.10.3720.10">
    <property type="entry name" value="MetI-like"/>
    <property type="match status" value="1"/>
</dbReference>
<evidence type="ECO:0000256" key="6">
    <source>
        <dbReference type="ARBA" id="ARBA00022989"/>
    </source>
</evidence>
<dbReference type="InterPro" id="IPR000515">
    <property type="entry name" value="MetI-like"/>
</dbReference>
<keyword evidence="11" id="KW-1185">Reference proteome</keyword>
<gene>
    <name evidence="10" type="ORF">CKQ53_13405</name>
</gene>
<dbReference type="CDD" id="cd06261">
    <property type="entry name" value="TM_PBP2"/>
    <property type="match status" value="1"/>
</dbReference>
<sequence length="352" mass="38636">MRDSVVRTIHGHLRAGWQRTGTVLSSLLALAITLLGLLLFTFLLTHLAPIDPALQIAGDRASESTYLQVRQQLGLDQPLWVQFWHYLTALAHGDLGISRSTSQPVFDDLMRAFPATLELATCAIIIGFVFGVTLALLSVLKPGSLLDNAVRMISLVGYSVPIFWLGLLSLLLFYAVLHWAGGPGRLDDIYQYTLEPRTGFVLIDTWLSGDPEMFRNAIRHLWLPACVLGLLSMAGITRLLRAAMLDECHKEYVLLARAKGAGQLRILLCHVLPNIRGVMVTVLMLSYASLLEGAVLTETVFSWPGVGRYLTTALFGADIPAILGSTLLIGLCFILMNALADALIYLTDPRTR</sequence>
<keyword evidence="2 8" id="KW-0813">Transport</keyword>
<feature type="transmembrane region" description="Helical" evidence="8">
    <location>
        <begin position="117"/>
        <end position="140"/>
    </location>
</feature>
<evidence type="ECO:0000256" key="2">
    <source>
        <dbReference type="ARBA" id="ARBA00022448"/>
    </source>
</evidence>
<dbReference type="KEGG" id="lbq:CKQ53_13405"/>
<feature type="transmembrane region" description="Helical" evidence="8">
    <location>
        <begin position="321"/>
        <end position="346"/>
    </location>
</feature>
<feature type="domain" description="ABC transmembrane type-1" evidence="9">
    <location>
        <begin position="113"/>
        <end position="340"/>
    </location>
</feature>
<accession>A0AAD0SIL4</accession>
<keyword evidence="4" id="KW-0997">Cell inner membrane</keyword>
<evidence type="ECO:0000256" key="3">
    <source>
        <dbReference type="ARBA" id="ARBA00022475"/>
    </source>
</evidence>
<keyword evidence="3" id="KW-1003">Cell membrane</keyword>
<evidence type="ECO:0000256" key="8">
    <source>
        <dbReference type="RuleBase" id="RU363032"/>
    </source>
</evidence>
<evidence type="ECO:0000259" key="9">
    <source>
        <dbReference type="PROSITE" id="PS50928"/>
    </source>
</evidence>
<evidence type="ECO:0000313" key="10">
    <source>
        <dbReference type="EMBL" id="AXW87866.1"/>
    </source>
</evidence>
<reference evidence="10 11" key="1">
    <citation type="submission" date="2017-08" db="EMBL/GenBank/DDBJ databases">
        <title>Comparative genomics of bacteria isolated from necrotic lesions of AOD affected trees.</title>
        <authorList>
            <person name="Doonan J."/>
            <person name="Denman S."/>
            <person name="McDonald J.E."/>
        </authorList>
    </citation>
    <scope>NUCLEOTIDE SEQUENCE [LARGE SCALE GENOMIC DNA]</scope>
    <source>
        <strain evidence="10 11">477</strain>
    </source>
</reference>
<dbReference type="PANTHER" id="PTHR43163">
    <property type="entry name" value="DIPEPTIDE TRANSPORT SYSTEM PERMEASE PROTEIN DPPB-RELATED"/>
    <property type="match status" value="1"/>
</dbReference>
<dbReference type="PANTHER" id="PTHR43163:SF8">
    <property type="entry name" value="D,D-DIPEPTIDE TRANSPORT SYSTEM PERMEASE PROTEIN DDPB-RELATED"/>
    <property type="match status" value="1"/>
</dbReference>
<feature type="transmembrane region" description="Helical" evidence="8">
    <location>
        <begin position="152"/>
        <end position="177"/>
    </location>
</feature>
<evidence type="ECO:0000256" key="7">
    <source>
        <dbReference type="ARBA" id="ARBA00023136"/>
    </source>
</evidence>
<dbReference type="InterPro" id="IPR035906">
    <property type="entry name" value="MetI-like_sf"/>
</dbReference>
<feature type="transmembrane region" description="Helical" evidence="8">
    <location>
        <begin position="21"/>
        <end position="44"/>
    </location>
</feature>
<dbReference type="EMBL" id="CP023009">
    <property type="protein sequence ID" value="AXW87866.1"/>
    <property type="molecule type" value="Genomic_DNA"/>
</dbReference>
<comment type="subcellular location">
    <subcellularLocation>
        <location evidence="1">Cell inner membrane</location>
        <topology evidence="1">Multi-pass membrane protein</topology>
    </subcellularLocation>
    <subcellularLocation>
        <location evidence="8">Cell membrane</location>
        <topology evidence="8">Multi-pass membrane protein</topology>
    </subcellularLocation>
</comment>
<protein>
    <submittedName>
        <fullName evidence="10">ABC transporter permease</fullName>
    </submittedName>
</protein>
<evidence type="ECO:0000256" key="4">
    <source>
        <dbReference type="ARBA" id="ARBA00022519"/>
    </source>
</evidence>
<dbReference type="SUPFAM" id="SSF161098">
    <property type="entry name" value="MetI-like"/>
    <property type="match status" value="1"/>
</dbReference>
<dbReference type="Proteomes" id="UP000263881">
    <property type="component" value="Chromosome"/>
</dbReference>
<evidence type="ECO:0000256" key="1">
    <source>
        <dbReference type="ARBA" id="ARBA00004429"/>
    </source>
</evidence>
<proteinExistence type="inferred from homology"/>
<dbReference type="Pfam" id="PF00528">
    <property type="entry name" value="BPD_transp_1"/>
    <property type="match status" value="1"/>
</dbReference>
<dbReference type="Pfam" id="PF19300">
    <property type="entry name" value="BPD_transp_1_N"/>
    <property type="match status" value="1"/>
</dbReference>
<dbReference type="PROSITE" id="PS50928">
    <property type="entry name" value="ABC_TM1"/>
    <property type="match status" value="1"/>
</dbReference>
<keyword evidence="5 8" id="KW-0812">Transmembrane</keyword>
<dbReference type="InterPro" id="IPR045621">
    <property type="entry name" value="BPD_transp_1_N"/>
</dbReference>
<feature type="transmembrane region" description="Helical" evidence="8">
    <location>
        <begin position="221"/>
        <end position="240"/>
    </location>
</feature>
<organism evidence="10 11">
    <name type="scientific">Lonsdalea britannica</name>
    <dbReference type="NCBI Taxonomy" id="1082704"/>
    <lineage>
        <taxon>Bacteria</taxon>
        <taxon>Pseudomonadati</taxon>
        <taxon>Pseudomonadota</taxon>
        <taxon>Gammaproteobacteria</taxon>
        <taxon>Enterobacterales</taxon>
        <taxon>Pectobacteriaceae</taxon>
        <taxon>Lonsdalea</taxon>
    </lineage>
</organism>
<dbReference type="AlphaFoldDB" id="A0AAD0SIL4"/>
<name>A0AAD0SIL4_9GAMM</name>
<keyword evidence="7 8" id="KW-0472">Membrane</keyword>